<dbReference type="SUPFAM" id="SSF63829">
    <property type="entry name" value="Calcium-dependent phosphotriesterase"/>
    <property type="match status" value="1"/>
</dbReference>
<reference evidence="3" key="1">
    <citation type="journal article" date="2019" name="Int. J. Syst. Evol. Microbiol.">
        <title>The Global Catalogue of Microorganisms (GCM) 10K type strain sequencing project: providing services to taxonomists for standard genome sequencing and annotation.</title>
        <authorList>
            <consortium name="The Broad Institute Genomics Platform"/>
            <consortium name="The Broad Institute Genome Sequencing Center for Infectious Disease"/>
            <person name="Wu L."/>
            <person name="Ma J."/>
        </authorList>
    </citation>
    <scope>NUCLEOTIDE SEQUENCE [LARGE SCALE GENOMIC DNA]</scope>
    <source>
        <strain evidence="3">CCUG 54522</strain>
    </source>
</reference>
<evidence type="ECO:0000313" key="3">
    <source>
        <dbReference type="Proteomes" id="UP001596135"/>
    </source>
</evidence>
<dbReference type="NCBIfam" id="NF033206">
    <property type="entry name" value="ScyE_fam"/>
    <property type="match status" value="1"/>
</dbReference>
<proteinExistence type="predicted"/>
<feature type="chain" id="PRO_5045967842" evidence="1">
    <location>
        <begin position="28"/>
        <end position="369"/>
    </location>
</feature>
<gene>
    <name evidence="2" type="ORF">ACFPYL_07430</name>
</gene>
<dbReference type="RefSeq" id="WP_379152448.1">
    <property type="nucleotide sequence ID" value="NZ_JBHSRJ010000004.1"/>
</dbReference>
<feature type="signal peptide" evidence="1">
    <location>
        <begin position="1"/>
        <end position="27"/>
    </location>
</feature>
<protein>
    <submittedName>
        <fullName evidence="2">ScyD/ScyE family protein</fullName>
    </submittedName>
</protein>
<sequence>MRTTRLLAAAAATAVAAGTLSATPSGAADRPAAKPAKPAVLARGLLSPLSVAVDGPDVYVTQNFGGTLSLLRQGTKKPRTMYVAKGGAEVGAVSARRGTVTFAVSASDKQGNYTSTRLMRIGDSGKARPFADLLSFEKKRNPDGGVTYGARGISDECAAAWPAEAPPAVYPGVVDSHPYATYVTRRTTYVADAAMNAILAVSPKGRVRTVAVLPAVPTEITAELAEGLGLPECSVGLDYYFEPVPTDVELGPDGKLYVSALPGGPEDPSLGARGRVFRVNPRTGKVSTLAAGLVSPVGVAVAGNGDVYVSQLFSGALARIKKGSSTARTVRQLSMTGDVELQGADLVVSTDVLPPEGAAPDGKVLRFRR</sequence>
<dbReference type="InterPro" id="IPR011042">
    <property type="entry name" value="6-blade_b-propeller_TolB-like"/>
</dbReference>
<evidence type="ECO:0000256" key="1">
    <source>
        <dbReference type="SAM" id="SignalP"/>
    </source>
</evidence>
<keyword evidence="3" id="KW-1185">Reference proteome</keyword>
<dbReference type="EMBL" id="JBHSRJ010000004">
    <property type="protein sequence ID" value="MFC6042899.1"/>
    <property type="molecule type" value="Genomic_DNA"/>
</dbReference>
<comment type="caution">
    <text evidence="2">The sequence shown here is derived from an EMBL/GenBank/DDBJ whole genome shotgun (WGS) entry which is preliminary data.</text>
</comment>
<organism evidence="2 3">
    <name type="scientific">Nocardioides hankookensis</name>
    <dbReference type="NCBI Taxonomy" id="443157"/>
    <lineage>
        <taxon>Bacteria</taxon>
        <taxon>Bacillati</taxon>
        <taxon>Actinomycetota</taxon>
        <taxon>Actinomycetes</taxon>
        <taxon>Propionibacteriales</taxon>
        <taxon>Nocardioidaceae</taxon>
        <taxon>Nocardioides</taxon>
    </lineage>
</organism>
<dbReference type="Proteomes" id="UP001596135">
    <property type="component" value="Unassembled WGS sequence"/>
</dbReference>
<dbReference type="InterPro" id="IPR048031">
    <property type="entry name" value="ScyD/ScyE-like"/>
</dbReference>
<evidence type="ECO:0000313" key="2">
    <source>
        <dbReference type="EMBL" id="MFC6042899.1"/>
    </source>
</evidence>
<keyword evidence="1" id="KW-0732">Signal</keyword>
<dbReference type="Gene3D" id="2.120.10.30">
    <property type="entry name" value="TolB, C-terminal domain"/>
    <property type="match status" value="1"/>
</dbReference>
<accession>A0ABW1LGA1</accession>
<name>A0ABW1LGA1_9ACTN</name>